<dbReference type="EMBL" id="NKHG01000221">
    <property type="protein sequence ID" value="PCK15500.1"/>
    <property type="molecule type" value="Genomic_DNA"/>
</dbReference>
<organism evidence="1 2">
    <name type="scientific">Bacillus pumilus</name>
    <name type="common">Bacillus mesentericus</name>
    <dbReference type="NCBI Taxonomy" id="1408"/>
    <lineage>
        <taxon>Bacteria</taxon>
        <taxon>Bacillati</taxon>
        <taxon>Bacillota</taxon>
        <taxon>Bacilli</taxon>
        <taxon>Bacillales</taxon>
        <taxon>Bacillaceae</taxon>
        <taxon>Bacillus</taxon>
    </lineage>
</organism>
<comment type="caution">
    <text evidence="1">The sequence shown here is derived from an EMBL/GenBank/DDBJ whole genome shotgun (WGS) entry which is preliminary data.</text>
</comment>
<reference evidence="1 2" key="1">
    <citation type="submission" date="2017-06" db="EMBL/GenBank/DDBJ databases">
        <title>Draft Genome Sequence of Bacillus sp Strain 36R Isolated from saline sediment at Atanasia, Sonora, Mexico.</title>
        <authorList>
            <person name="Sanchez Diaz R."/>
            <person name="Quiroz Macias M.E."/>
            <person name="Ibarra Gamez J.C."/>
            <person name="Enciso Ibarra J."/>
            <person name="Gomez Gil B."/>
            <person name="Galaviz Silva L."/>
        </authorList>
    </citation>
    <scope>NUCLEOTIDE SEQUENCE [LARGE SCALE GENOMIC DNA]</scope>
    <source>
        <strain evidence="1 2">36R_ATNSAL</strain>
    </source>
</reference>
<protein>
    <submittedName>
        <fullName evidence="1">Uncharacterized protein</fullName>
    </submittedName>
</protein>
<evidence type="ECO:0000313" key="2">
    <source>
        <dbReference type="Proteomes" id="UP000228754"/>
    </source>
</evidence>
<gene>
    <name evidence="1" type="ORF">CEY02_20500</name>
</gene>
<dbReference type="AlphaFoldDB" id="A0A2A5IDT8"/>
<proteinExistence type="predicted"/>
<dbReference type="Proteomes" id="UP000228754">
    <property type="component" value="Unassembled WGS sequence"/>
</dbReference>
<evidence type="ECO:0000313" key="1">
    <source>
        <dbReference type="EMBL" id="PCK15500.1"/>
    </source>
</evidence>
<accession>A0A2A5IDT8</accession>
<sequence>MFELKTYRAELLNVANKHFEVPKHAKIFSVKNYNLEDAIRDVDNYLYKHNVIGYDEDFTDFDYNTDLTRCEVVFRDADAGQELLYKLEEI</sequence>
<name>A0A2A5IDT8_BACPU</name>